<keyword evidence="8" id="KW-1185">Reference proteome</keyword>
<evidence type="ECO:0000313" key="6">
    <source>
        <dbReference type="EMBL" id="ELT91309.1"/>
    </source>
</evidence>
<evidence type="ECO:0000256" key="1">
    <source>
        <dbReference type="ARBA" id="ARBA00006082"/>
    </source>
</evidence>
<dbReference type="Pfam" id="PF01119">
    <property type="entry name" value="DNA_mis_repair"/>
    <property type="match status" value="1"/>
</dbReference>
<dbReference type="EMBL" id="KB310551">
    <property type="protein sequence ID" value="ELT91309.1"/>
    <property type="molecule type" value="Genomic_DNA"/>
</dbReference>
<dbReference type="GO" id="GO:0030983">
    <property type="term" value="F:mismatched DNA binding"/>
    <property type="evidence" value="ECO:0007669"/>
    <property type="project" value="InterPro"/>
</dbReference>
<organism evidence="6">
    <name type="scientific">Capitella teleta</name>
    <name type="common">Polychaete worm</name>
    <dbReference type="NCBI Taxonomy" id="283909"/>
    <lineage>
        <taxon>Eukaryota</taxon>
        <taxon>Metazoa</taxon>
        <taxon>Spiralia</taxon>
        <taxon>Lophotrochozoa</taxon>
        <taxon>Annelida</taxon>
        <taxon>Polychaeta</taxon>
        <taxon>Sedentaria</taxon>
        <taxon>Scolecida</taxon>
        <taxon>Capitellidae</taxon>
        <taxon>Capitella</taxon>
    </lineage>
</organism>
<evidence type="ECO:0000313" key="8">
    <source>
        <dbReference type="Proteomes" id="UP000014760"/>
    </source>
</evidence>
<dbReference type="GO" id="GO:0016887">
    <property type="term" value="F:ATP hydrolysis activity"/>
    <property type="evidence" value="ECO:0007669"/>
    <property type="project" value="InterPro"/>
</dbReference>
<feature type="domain" description="DNA mismatch repair protein S5" evidence="5">
    <location>
        <begin position="211"/>
        <end position="350"/>
    </location>
</feature>
<dbReference type="EMBL" id="AMQN01013855">
    <property type="status" value="NOT_ANNOTATED_CDS"/>
    <property type="molecule type" value="Genomic_DNA"/>
</dbReference>
<feature type="compositionally biased region" description="Polar residues" evidence="3">
    <location>
        <begin position="429"/>
        <end position="448"/>
    </location>
</feature>
<dbReference type="Pfam" id="PF08676">
    <property type="entry name" value="MutL_C"/>
    <property type="match status" value="1"/>
</dbReference>
<evidence type="ECO:0008006" key="9">
    <source>
        <dbReference type="Google" id="ProtNLM"/>
    </source>
</evidence>
<feature type="region of interest" description="Disordered" evidence="3">
    <location>
        <begin position="417"/>
        <end position="448"/>
    </location>
</feature>
<dbReference type="GO" id="GO:0005524">
    <property type="term" value="F:ATP binding"/>
    <property type="evidence" value="ECO:0007669"/>
    <property type="project" value="InterPro"/>
</dbReference>
<evidence type="ECO:0000259" key="5">
    <source>
        <dbReference type="SMART" id="SM01340"/>
    </source>
</evidence>
<dbReference type="Gene3D" id="3.30.1370.100">
    <property type="entry name" value="MutL, C-terminal domain, regulatory subdomain"/>
    <property type="match status" value="1"/>
</dbReference>
<evidence type="ECO:0000313" key="7">
    <source>
        <dbReference type="EnsemblMetazoa" id="CapteP223782"/>
    </source>
</evidence>
<comment type="similarity">
    <text evidence="1">Belongs to the DNA mismatch repair MutL/HexB family.</text>
</comment>
<reference evidence="6 8" key="2">
    <citation type="journal article" date="2013" name="Nature">
        <title>Insights into bilaterian evolution from three spiralian genomes.</title>
        <authorList>
            <person name="Simakov O."/>
            <person name="Marletaz F."/>
            <person name="Cho S.J."/>
            <person name="Edsinger-Gonzales E."/>
            <person name="Havlak P."/>
            <person name="Hellsten U."/>
            <person name="Kuo D.H."/>
            <person name="Larsson T."/>
            <person name="Lv J."/>
            <person name="Arendt D."/>
            <person name="Savage R."/>
            <person name="Osoegawa K."/>
            <person name="de Jong P."/>
            <person name="Grimwood J."/>
            <person name="Chapman J.A."/>
            <person name="Shapiro H."/>
            <person name="Aerts A."/>
            <person name="Otillar R.P."/>
            <person name="Terry A.Y."/>
            <person name="Boore J.L."/>
            <person name="Grigoriev I.V."/>
            <person name="Lindberg D.R."/>
            <person name="Seaver E.C."/>
            <person name="Weisblat D.A."/>
            <person name="Putnam N.H."/>
            <person name="Rokhsar D.S."/>
        </authorList>
    </citation>
    <scope>NUCLEOTIDE SEQUENCE</scope>
    <source>
        <strain evidence="6 8">I ESC-2004</strain>
    </source>
</reference>
<feature type="compositionally biased region" description="Low complexity" evidence="3">
    <location>
        <begin position="532"/>
        <end position="542"/>
    </location>
</feature>
<dbReference type="OrthoDB" id="429932at2759"/>
<dbReference type="InterPro" id="IPR014790">
    <property type="entry name" value="MutL_C"/>
</dbReference>
<proteinExistence type="inferred from homology"/>
<dbReference type="GO" id="GO:0140664">
    <property type="term" value="F:ATP-dependent DNA damage sensor activity"/>
    <property type="evidence" value="ECO:0007669"/>
    <property type="project" value="InterPro"/>
</dbReference>
<evidence type="ECO:0000259" key="4">
    <source>
        <dbReference type="SMART" id="SM00853"/>
    </source>
</evidence>
<dbReference type="GO" id="GO:0032300">
    <property type="term" value="C:mismatch repair complex"/>
    <property type="evidence" value="ECO:0007669"/>
    <property type="project" value="InterPro"/>
</dbReference>
<reference evidence="8" key="1">
    <citation type="submission" date="2012-12" db="EMBL/GenBank/DDBJ databases">
        <authorList>
            <person name="Hellsten U."/>
            <person name="Grimwood J."/>
            <person name="Chapman J.A."/>
            <person name="Shapiro H."/>
            <person name="Aerts A."/>
            <person name="Otillar R.P."/>
            <person name="Terry A.Y."/>
            <person name="Boore J.L."/>
            <person name="Simakov O."/>
            <person name="Marletaz F."/>
            <person name="Cho S.-J."/>
            <person name="Edsinger-Gonzales E."/>
            <person name="Havlak P."/>
            <person name="Kuo D.-H."/>
            <person name="Larsson T."/>
            <person name="Lv J."/>
            <person name="Arendt D."/>
            <person name="Savage R."/>
            <person name="Osoegawa K."/>
            <person name="de Jong P."/>
            <person name="Lindberg D.R."/>
            <person name="Seaver E.C."/>
            <person name="Weisblat D.A."/>
            <person name="Putnam N.H."/>
            <person name="Grigoriev I.V."/>
            <person name="Rokhsar D.S."/>
        </authorList>
    </citation>
    <scope>NUCLEOTIDE SEQUENCE</scope>
    <source>
        <strain evidence="8">I ESC-2004</strain>
    </source>
</reference>
<feature type="compositionally biased region" description="Basic and acidic residues" evidence="3">
    <location>
        <begin position="682"/>
        <end position="692"/>
    </location>
</feature>
<feature type="compositionally biased region" description="Basic and acidic residues" evidence="3">
    <location>
        <begin position="417"/>
        <end position="428"/>
    </location>
</feature>
<feature type="region of interest" description="Disordered" evidence="3">
    <location>
        <begin position="635"/>
        <end position="654"/>
    </location>
</feature>
<dbReference type="InterPro" id="IPR013507">
    <property type="entry name" value="DNA_mismatch_S5_2-like"/>
</dbReference>
<feature type="region of interest" description="Disordered" evidence="3">
    <location>
        <begin position="663"/>
        <end position="705"/>
    </location>
</feature>
<dbReference type="InterPro" id="IPR014721">
    <property type="entry name" value="Ribsml_uS5_D2-typ_fold_subgr"/>
</dbReference>
<dbReference type="Gene3D" id="3.30.1540.20">
    <property type="entry name" value="MutL, C-terminal domain, dimerisation subdomain"/>
    <property type="match status" value="1"/>
</dbReference>
<dbReference type="SUPFAM" id="SSF118116">
    <property type="entry name" value="DNA mismatch repair protein MutL"/>
    <property type="match status" value="1"/>
</dbReference>
<dbReference type="Gene3D" id="3.30.565.10">
    <property type="entry name" value="Histidine kinase-like ATPase, C-terminal domain"/>
    <property type="match status" value="1"/>
</dbReference>
<keyword evidence="2" id="KW-0227">DNA damage</keyword>
<protein>
    <recommendedName>
        <fullName evidence="9">WW domain-containing protein</fullName>
    </recommendedName>
</protein>
<dbReference type="NCBIfam" id="TIGR00585">
    <property type="entry name" value="mutl"/>
    <property type="match status" value="1"/>
</dbReference>
<feature type="compositionally biased region" description="Polar residues" evidence="3">
    <location>
        <begin position="642"/>
        <end position="654"/>
    </location>
</feature>
<dbReference type="SUPFAM" id="SSF54211">
    <property type="entry name" value="Ribosomal protein S5 domain 2-like"/>
    <property type="match status" value="1"/>
</dbReference>
<dbReference type="InterPro" id="IPR002099">
    <property type="entry name" value="MutL/Mlh/PMS"/>
</dbReference>
<dbReference type="SMART" id="SM01340">
    <property type="entry name" value="DNA_mis_repair"/>
    <property type="match status" value="1"/>
</dbReference>
<dbReference type="Proteomes" id="UP000014760">
    <property type="component" value="Unassembled WGS sequence"/>
</dbReference>
<dbReference type="HOGENOM" id="CLU_002376_0_0_1"/>
<dbReference type="EnsemblMetazoa" id="CapteT223782">
    <property type="protein sequence ID" value="CapteP223782"/>
    <property type="gene ID" value="CapteG223782"/>
</dbReference>
<dbReference type="PANTHER" id="PTHR10073:SF47">
    <property type="entry name" value="DNA MISMATCH REPAIR PROTEIN MLH3"/>
    <property type="match status" value="1"/>
</dbReference>
<dbReference type="STRING" id="283909.R7TC97"/>
<dbReference type="InterPro" id="IPR020568">
    <property type="entry name" value="Ribosomal_Su5_D2-typ_SF"/>
</dbReference>
<dbReference type="SMART" id="SM00853">
    <property type="entry name" value="MutL_C"/>
    <property type="match status" value="1"/>
</dbReference>
<evidence type="ECO:0000256" key="3">
    <source>
        <dbReference type="SAM" id="MobiDB-lite"/>
    </source>
</evidence>
<dbReference type="OMA" id="HIGREGH"/>
<dbReference type="GO" id="GO:0006298">
    <property type="term" value="P:mismatch repair"/>
    <property type="evidence" value="ECO:0007669"/>
    <property type="project" value="InterPro"/>
</dbReference>
<dbReference type="InterPro" id="IPR036890">
    <property type="entry name" value="HATPase_C_sf"/>
</dbReference>
<dbReference type="InterPro" id="IPR038973">
    <property type="entry name" value="MutL/Mlh/Pms-like"/>
</dbReference>
<accession>R7TC97</accession>
<dbReference type="Gene3D" id="3.30.230.10">
    <property type="match status" value="1"/>
</dbReference>
<dbReference type="InterPro" id="IPR042121">
    <property type="entry name" value="MutL_C_regsub"/>
</dbReference>
<dbReference type="InterPro" id="IPR037198">
    <property type="entry name" value="MutL_C_sf"/>
</dbReference>
<feature type="compositionally biased region" description="Polar residues" evidence="3">
    <location>
        <begin position="568"/>
        <end position="580"/>
    </location>
</feature>
<dbReference type="InterPro" id="IPR042120">
    <property type="entry name" value="MutL_C_dimsub"/>
</dbReference>
<name>R7TC97_CAPTE</name>
<gene>
    <name evidence="6" type="ORF">CAPTEDRAFT_223782</name>
</gene>
<dbReference type="PANTHER" id="PTHR10073">
    <property type="entry name" value="DNA MISMATCH REPAIR PROTEIN MLH, PMS, MUTL"/>
    <property type="match status" value="1"/>
</dbReference>
<feature type="domain" description="MutL C-terminal dimerisation" evidence="4">
    <location>
        <begin position="935"/>
        <end position="1106"/>
    </location>
</feature>
<sequence length="1165" mass="130250">MILPLSSELQQRIRSGVAITSFTQCVEELVLNSLDASCSCVAVRVDVPLGKIQVVDNGKGISHQDLQTVATRYCTSKCHVAEDLNNLVHYGYRGEALASVRDICFLLEVESRYRGNTDTYLKIFRQGSPLPTTESLKHRPSQGTTVTVHDLFHKMAVRKKALNSVLEFERLRHRMEAIALIHPGVSFTLRNDATSSKVLQTHKSSSVLKAFGDLFGSSKERYMKSISCSEDDFKVNGYLSTEGHSNKNLQFVFINDRLVLKTKIHKLISHLVAKSGFLKQKSNDLPKREAGHLTDSPSRNVDRHAIYIINVSCTLTEYDITFDPAKTLVEFKNWPGVLKCIENAVRKLFRAENLANVDEFSPEVRELFQREENSVLAESDEKGYGDGINTCEFGNNLQSLTALRRIVNDACNEVQRSVEKSKEHETLTEVRSQPSPELKTTQNEGSKVNQLPTCHMEGLRRIREKFQKKKNVQIMKKFTPKKSSNIDLLKGLSRIRARMNILKEEDNVSNPLKLNHNEIDDTSCASESNKRSGSPSHHSTSSKVIKITEVVSPLTSRENMDISAQTIKPSLNQNSTLTSSCERESTPQCGDAYDTTPAHEPSPTPIVLPSQRQFMTSEDLVQTIHDVDFNCLYRGEKKSNENPEPNTDSAQESSLLEHLRSKLQPLPCTESEDTTSTSTSPEPKKVRFKIGESTESESDVSLPGHTESITAQRVCGDYIMDLIPLDVQSDQPSIPRMESQGFDVKNLLRTAERSEESGQTDGINLSRLAATPEETELNNEWLTSLDPKSGKQIYIHRASGNSSYTEPSTDVSNAIVTHSHTQNIPENAVRMPPRDMRFDSSNSSVSLSPDSKAALEDMMIERDEHEEELCRVKWKNQDLSGLKCLLRDWVNPVFDNSGKAVMTAELKYSLQSQVKANRLLHNHSFTKDMLKSIEVINQVDGKFILCLMDTENQQGKCIVIIDQHAAHERVRLEQLIEDAHENNSDGTKCLKCMAVSPALVVPLTQHAIRVLSAYPKQLKRIGVECTFDPSDLVVVTGIPACVQSRDENEKRRGRSDFLLKFTRELLMEQVDILTATVGANSALPKAILQVLAAKACGGAIKFGDSISVNECERLVRGLQTCDLPFQCAHGRPSLIPLVDLKTIAQPKTNSCHPNLWKLREAMETT</sequence>
<dbReference type="AlphaFoldDB" id="R7TC97"/>
<reference evidence="7" key="3">
    <citation type="submission" date="2015-06" db="UniProtKB">
        <authorList>
            <consortium name="EnsemblMetazoa"/>
        </authorList>
    </citation>
    <scope>IDENTIFICATION</scope>
</reference>
<feature type="region of interest" description="Disordered" evidence="3">
    <location>
        <begin position="568"/>
        <end position="606"/>
    </location>
</feature>
<dbReference type="Pfam" id="PF13589">
    <property type="entry name" value="HATPase_c_3"/>
    <property type="match status" value="1"/>
</dbReference>
<evidence type="ECO:0000256" key="2">
    <source>
        <dbReference type="ARBA" id="ARBA00022763"/>
    </source>
</evidence>
<feature type="region of interest" description="Disordered" evidence="3">
    <location>
        <begin position="522"/>
        <end position="543"/>
    </location>
</feature>
<dbReference type="SUPFAM" id="SSF55874">
    <property type="entry name" value="ATPase domain of HSP90 chaperone/DNA topoisomerase II/histidine kinase"/>
    <property type="match status" value="1"/>
</dbReference>